<dbReference type="PANTHER" id="PTHR24270:SF62">
    <property type="entry name" value="LOW-DENSITY LIPOPROTEIN RECEPTOR-RELATED PROTEIN 2"/>
    <property type="match status" value="1"/>
</dbReference>
<keyword evidence="3" id="KW-0812">Transmembrane</keyword>
<dbReference type="GO" id="GO:0012505">
    <property type="term" value="C:endomembrane system"/>
    <property type="evidence" value="ECO:0007669"/>
    <property type="project" value="UniProtKB-SubCell"/>
</dbReference>
<dbReference type="InterPro" id="IPR023415">
    <property type="entry name" value="LDLR_class-A_CS"/>
</dbReference>
<keyword evidence="7 8" id="KW-1015">Disulfide bond</keyword>
<dbReference type="EMBL" id="PZQS01000002">
    <property type="protein sequence ID" value="PVD35466.1"/>
    <property type="molecule type" value="Genomic_DNA"/>
</dbReference>
<evidence type="ECO:0000256" key="4">
    <source>
        <dbReference type="ARBA" id="ARBA00022737"/>
    </source>
</evidence>
<dbReference type="Gene3D" id="4.10.1220.10">
    <property type="entry name" value="EGF-type module"/>
    <property type="match status" value="1"/>
</dbReference>
<dbReference type="InterPro" id="IPR050685">
    <property type="entry name" value="LDLR"/>
</dbReference>
<gene>
    <name evidence="9" type="ORF">C0Q70_02429</name>
</gene>
<dbReference type="OrthoDB" id="10035376at2759"/>
<organism evidence="9 10">
    <name type="scientific">Pomacea canaliculata</name>
    <name type="common">Golden apple snail</name>
    <dbReference type="NCBI Taxonomy" id="400727"/>
    <lineage>
        <taxon>Eukaryota</taxon>
        <taxon>Metazoa</taxon>
        <taxon>Spiralia</taxon>
        <taxon>Lophotrochozoa</taxon>
        <taxon>Mollusca</taxon>
        <taxon>Gastropoda</taxon>
        <taxon>Caenogastropoda</taxon>
        <taxon>Architaenioglossa</taxon>
        <taxon>Ampullarioidea</taxon>
        <taxon>Ampullariidae</taxon>
        <taxon>Pomacea</taxon>
    </lineage>
</organism>
<feature type="disulfide bond" evidence="8">
    <location>
        <begin position="374"/>
        <end position="389"/>
    </location>
</feature>
<dbReference type="PROSITE" id="PS01209">
    <property type="entry name" value="LDLRA_1"/>
    <property type="match status" value="2"/>
</dbReference>
<dbReference type="InterPro" id="IPR002172">
    <property type="entry name" value="LDrepeatLR_classA_rpt"/>
</dbReference>
<comment type="subcellular location">
    <subcellularLocation>
        <location evidence="2">Endomembrane system</location>
    </subcellularLocation>
    <subcellularLocation>
        <location evidence="1">Membrane</location>
        <topology evidence="1">Single-pass membrane protein</topology>
    </subcellularLocation>
</comment>
<proteinExistence type="predicted"/>
<comment type="caution">
    <text evidence="8">Lacks conserved residue(s) required for the propagation of feature annotation.</text>
</comment>
<dbReference type="SUPFAM" id="SSF56436">
    <property type="entry name" value="C-type lectin-like"/>
    <property type="match status" value="1"/>
</dbReference>
<dbReference type="Gene3D" id="3.10.100.10">
    <property type="entry name" value="Mannose-Binding Protein A, subunit A"/>
    <property type="match status" value="1"/>
</dbReference>
<dbReference type="PROSITE" id="PS50068">
    <property type="entry name" value="LDLRA_2"/>
    <property type="match status" value="3"/>
</dbReference>
<evidence type="ECO:0000256" key="2">
    <source>
        <dbReference type="ARBA" id="ARBA00004308"/>
    </source>
</evidence>
<evidence type="ECO:0000256" key="3">
    <source>
        <dbReference type="ARBA" id="ARBA00022692"/>
    </source>
</evidence>
<dbReference type="Gene3D" id="4.10.400.10">
    <property type="entry name" value="Low-density Lipoprotein Receptor"/>
    <property type="match status" value="2"/>
</dbReference>
<comment type="caution">
    <text evidence="9">The sequence shown here is derived from an EMBL/GenBank/DDBJ whole genome shotgun (WGS) entry which is preliminary data.</text>
</comment>
<feature type="disulfide bond" evidence="8">
    <location>
        <begin position="355"/>
        <end position="367"/>
    </location>
</feature>
<dbReference type="AlphaFoldDB" id="A0A2T7PPW2"/>
<evidence type="ECO:0000313" key="10">
    <source>
        <dbReference type="Proteomes" id="UP000245119"/>
    </source>
</evidence>
<protein>
    <recommendedName>
        <fullName evidence="11">C-type lectin domain-containing protein</fullName>
    </recommendedName>
</protein>
<name>A0A2T7PPW2_POMCA</name>
<accession>A0A2T7PPW2</accession>
<evidence type="ECO:0000256" key="6">
    <source>
        <dbReference type="ARBA" id="ARBA00023136"/>
    </source>
</evidence>
<evidence type="ECO:0000256" key="5">
    <source>
        <dbReference type="ARBA" id="ARBA00022989"/>
    </source>
</evidence>
<dbReference type="SUPFAM" id="SSF57424">
    <property type="entry name" value="LDL receptor-like module"/>
    <property type="match status" value="3"/>
</dbReference>
<evidence type="ECO:0000256" key="7">
    <source>
        <dbReference type="ARBA" id="ARBA00023157"/>
    </source>
</evidence>
<dbReference type="InterPro" id="IPR016187">
    <property type="entry name" value="CTDL_fold"/>
</dbReference>
<reference evidence="9 10" key="1">
    <citation type="submission" date="2018-04" db="EMBL/GenBank/DDBJ databases">
        <title>The genome of golden apple snail Pomacea canaliculata provides insight into stress tolerance and invasive adaptation.</title>
        <authorList>
            <person name="Liu C."/>
            <person name="Liu B."/>
            <person name="Ren Y."/>
            <person name="Zhang Y."/>
            <person name="Wang H."/>
            <person name="Li S."/>
            <person name="Jiang F."/>
            <person name="Yin L."/>
            <person name="Zhang G."/>
            <person name="Qian W."/>
            <person name="Fan W."/>
        </authorList>
    </citation>
    <scope>NUCLEOTIDE SEQUENCE [LARGE SCALE GENOMIC DNA]</scope>
    <source>
        <strain evidence="9">SZHN2017</strain>
        <tissue evidence="9">Muscle</tissue>
    </source>
</reference>
<keyword evidence="5" id="KW-1133">Transmembrane helix</keyword>
<evidence type="ECO:0000313" key="9">
    <source>
        <dbReference type="EMBL" id="PVD35466.1"/>
    </source>
</evidence>
<dbReference type="GO" id="GO:0016192">
    <property type="term" value="P:vesicle-mediated transport"/>
    <property type="evidence" value="ECO:0007669"/>
    <property type="project" value="UniProtKB-ARBA"/>
</dbReference>
<dbReference type="GO" id="GO:0005886">
    <property type="term" value="C:plasma membrane"/>
    <property type="evidence" value="ECO:0007669"/>
    <property type="project" value="TreeGrafter"/>
</dbReference>
<evidence type="ECO:0008006" key="11">
    <source>
        <dbReference type="Google" id="ProtNLM"/>
    </source>
</evidence>
<evidence type="ECO:0000256" key="1">
    <source>
        <dbReference type="ARBA" id="ARBA00004167"/>
    </source>
</evidence>
<dbReference type="InterPro" id="IPR036055">
    <property type="entry name" value="LDL_receptor-like_sf"/>
</dbReference>
<sequence length="445" mass="50184">MYTLRDTGVPVSLYNVSKLYIHFQSLTFPRTGFRLDFSFHALSALPQQLSDGRWNCSVPHWPDFRLHFPCNLVSDCVGGEDEVDCPYTSHVCGPGFQSANGTCLQFVKTEDSVSWETAAETCKSRGMLLMTANTPSEWEAFRDLLLRYFRDPHYVVYGLKPSSSSLPYMYKHVLVGVDERVNYLLPVIRMLGRNQCIGVRVDSNGQLTTSTAACSDNFWSWFVCKFAVSGDDTLPQMPVSLTANWASPLPCIPNEFRCDDFWHCPDGSDERTCEIIAMHPNKISLPPPAIIDIDLNGFLMPLKPLTTTQEPLCPETHFQCPLINDFYCLPVYVRCNGVFDCPGKQDETACDTYTCPGYYRCRSSHVCLHPDHVCDGWSQCPEGDDELLCRLSCPDTCVCHGLAFTCKARFAASSYLELRDGIADHRPVQKDPWRTPVVRVLDVIQ</sequence>
<dbReference type="PANTHER" id="PTHR24270">
    <property type="entry name" value="LOW-DENSITY LIPOPROTEIN RECEPTOR-RELATED"/>
    <property type="match status" value="1"/>
</dbReference>
<dbReference type="PRINTS" id="PR00261">
    <property type="entry name" value="LDLRECEPTOR"/>
</dbReference>
<keyword evidence="10" id="KW-1185">Reference proteome</keyword>
<dbReference type="Proteomes" id="UP000245119">
    <property type="component" value="Linkage Group LG2"/>
</dbReference>
<dbReference type="SMART" id="SM00192">
    <property type="entry name" value="LDLa"/>
    <property type="match status" value="4"/>
</dbReference>
<dbReference type="Pfam" id="PF00057">
    <property type="entry name" value="Ldl_recept_a"/>
    <property type="match status" value="1"/>
</dbReference>
<keyword evidence="4" id="KW-0677">Repeat</keyword>
<dbReference type="CDD" id="cd00112">
    <property type="entry name" value="LDLa"/>
    <property type="match status" value="2"/>
</dbReference>
<keyword evidence="6" id="KW-0472">Membrane</keyword>
<feature type="disulfide bond" evidence="8">
    <location>
        <begin position="258"/>
        <end position="273"/>
    </location>
</feature>
<feature type="disulfide bond" evidence="8">
    <location>
        <begin position="335"/>
        <end position="350"/>
    </location>
</feature>
<evidence type="ECO:0000256" key="8">
    <source>
        <dbReference type="PROSITE-ProRule" id="PRU00124"/>
    </source>
</evidence>
<dbReference type="InterPro" id="IPR016186">
    <property type="entry name" value="C-type_lectin-like/link_sf"/>
</dbReference>